<feature type="transmembrane region" description="Helical" evidence="7">
    <location>
        <begin position="83"/>
        <end position="107"/>
    </location>
</feature>
<keyword evidence="5 7" id="KW-1133">Transmembrane helix</keyword>
<dbReference type="Pfam" id="PF00528">
    <property type="entry name" value="BPD_transp_1"/>
    <property type="match status" value="1"/>
</dbReference>
<keyword evidence="4 7" id="KW-0812">Transmembrane</keyword>
<keyword evidence="3" id="KW-1003">Cell membrane</keyword>
<feature type="transmembrane region" description="Helical" evidence="7">
    <location>
        <begin position="234"/>
        <end position="253"/>
    </location>
</feature>
<dbReference type="InterPro" id="IPR000515">
    <property type="entry name" value="MetI-like"/>
</dbReference>
<keyword evidence="2 7" id="KW-0813">Transport</keyword>
<dbReference type="GO" id="GO:0005886">
    <property type="term" value="C:plasma membrane"/>
    <property type="evidence" value="ECO:0007669"/>
    <property type="project" value="UniProtKB-SubCell"/>
</dbReference>
<proteinExistence type="inferred from homology"/>
<gene>
    <name evidence="9" type="primary">lacF_4</name>
    <name evidence="9" type="ORF">JAN5088_03372</name>
</gene>
<evidence type="ECO:0000313" key="10">
    <source>
        <dbReference type="Proteomes" id="UP000048908"/>
    </source>
</evidence>
<dbReference type="PANTHER" id="PTHR30193:SF37">
    <property type="entry name" value="INNER MEMBRANE ABC TRANSPORTER PERMEASE PROTEIN YCJO"/>
    <property type="match status" value="1"/>
</dbReference>
<dbReference type="InterPro" id="IPR035906">
    <property type="entry name" value="MetI-like_sf"/>
</dbReference>
<dbReference type="InterPro" id="IPR051393">
    <property type="entry name" value="ABC_transporter_permease"/>
</dbReference>
<evidence type="ECO:0000256" key="1">
    <source>
        <dbReference type="ARBA" id="ARBA00004651"/>
    </source>
</evidence>
<dbReference type="PROSITE" id="PS50928">
    <property type="entry name" value="ABC_TM1"/>
    <property type="match status" value="1"/>
</dbReference>
<dbReference type="SUPFAM" id="SSF161098">
    <property type="entry name" value="MetI-like"/>
    <property type="match status" value="1"/>
</dbReference>
<feature type="transmembrane region" description="Helical" evidence="7">
    <location>
        <begin position="54"/>
        <end position="71"/>
    </location>
</feature>
<comment type="similarity">
    <text evidence="7">Belongs to the binding-protein-dependent transport system permease family.</text>
</comment>
<dbReference type="RefSeq" id="WP_055683948.1">
    <property type="nucleotide sequence ID" value="NZ_CANMUL010000009.1"/>
</dbReference>
<dbReference type="CDD" id="cd06261">
    <property type="entry name" value="TM_PBP2"/>
    <property type="match status" value="1"/>
</dbReference>
<reference evidence="9 10" key="1">
    <citation type="submission" date="2015-07" db="EMBL/GenBank/DDBJ databases">
        <authorList>
            <person name="Noorani M."/>
        </authorList>
    </citation>
    <scope>NUCLEOTIDE SEQUENCE [LARGE SCALE GENOMIC DNA]</scope>
    <source>
        <strain evidence="9 10">CECT 5088</strain>
    </source>
</reference>
<evidence type="ECO:0000256" key="7">
    <source>
        <dbReference type="RuleBase" id="RU363032"/>
    </source>
</evidence>
<feature type="transmembrane region" description="Helical" evidence="7">
    <location>
        <begin position="142"/>
        <end position="163"/>
    </location>
</feature>
<keyword evidence="10" id="KW-1185">Reference proteome</keyword>
<accession>A0A0M6XTT6</accession>
<comment type="subcellular location">
    <subcellularLocation>
        <location evidence="1 7">Cell membrane</location>
        <topology evidence="1 7">Multi-pass membrane protein</topology>
    </subcellularLocation>
</comment>
<feature type="transmembrane region" description="Helical" evidence="7">
    <location>
        <begin position="274"/>
        <end position="293"/>
    </location>
</feature>
<protein>
    <submittedName>
        <fullName evidence="9">Lactose transport system permease protein LacF</fullName>
    </submittedName>
</protein>
<dbReference type="Proteomes" id="UP000048908">
    <property type="component" value="Unassembled WGS sequence"/>
</dbReference>
<dbReference type="Gene3D" id="1.10.3720.10">
    <property type="entry name" value="MetI-like"/>
    <property type="match status" value="1"/>
</dbReference>
<sequence>MALHIVTEDRITPARLLAGRAMVWGGLALLLGVAALQWLDQAGRIDAGFRDWRPTLYAFAAFATLLCWSQVVRRGEMGKRALFVLPAAIFVGAMVVFPLIFGIGIALSDWNLASPTGRQFNGLDNLRQAWNDPFYLNALLNMVWYIAAIAVEYVIAFGLALLLNAQIRGRKFFRVAFLLPLMLSPVAVSWMVGKSMFEPRFGPMARLARSLGWDTPSFFGSPEIARAMIMVMDAWTYIPFMMIMLLAGLQAVPRELSEAARVDGATPWRRFWEVTFPLMLPVSITAILIRIIFKLKLADIVINITAGGPGGATDTVTSFIFREYRDRSNVGYGTMLAFIYLVLIVVAMTGAMKLTDRWTRPHG</sequence>
<evidence type="ECO:0000256" key="2">
    <source>
        <dbReference type="ARBA" id="ARBA00022448"/>
    </source>
</evidence>
<organism evidence="9 10">
    <name type="scientific">Jannaschia rubra</name>
    <dbReference type="NCBI Taxonomy" id="282197"/>
    <lineage>
        <taxon>Bacteria</taxon>
        <taxon>Pseudomonadati</taxon>
        <taxon>Pseudomonadota</taxon>
        <taxon>Alphaproteobacteria</taxon>
        <taxon>Rhodobacterales</taxon>
        <taxon>Roseobacteraceae</taxon>
        <taxon>Jannaschia</taxon>
    </lineage>
</organism>
<evidence type="ECO:0000259" key="8">
    <source>
        <dbReference type="PROSITE" id="PS50928"/>
    </source>
</evidence>
<feature type="domain" description="ABC transmembrane type-1" evidence="8">
    <location>
        <begin position="138"/>
        <end position="353"/>
    </location>
</feature>
<dbReference type="PANTHER" id="PTHR30193">
    <property type="entry name" value="ABC TRANSPORTER PERMEASE PROTEIN"/>
    <property type="match status" value="1"/>
</dbReference>
<evidence type="ECO:0000313" key="9">
    <source>
        <dbReference type="EMBL" id="CTQ34576.1"/>
    </source>
</evidence>
<feature type="transmembrane region" description="Helical" evidence="7">
    <location>
        <begin position="21"/>
        <end position="39"/>
    </location>
</feature>
<name>A0A0M6XTT6_9RHOB</name>
<dbReference type="GO" id="GO:0055085">
    <property type="term" value="P:transmembrane transport"/>
    <property type="evidence" value="ECO:0007669"/>
    <property type="project" value="InterPro"/>
</dbReference>
<dbReference type="AlphaFoldDB" id="A0A0M6XTT6"/>
<feature type="transmembrane region" description="Helical" evidence="7">
    <location>
        <begin position="330"/>
        <end position="351"/>
    </location>
</feature>
<feature type="transmembrane region" description="Helical" evidence="7">
    <location>
        <begin position="175"/>
        <end position="193"/>
    </location>
</feature>
<dbReference type="STRING" id="282197.SAMN04488517_1121"/>
<dbReference type="EMBL" id="CXPG01000023">
    <property type="protein sequence ID" value="CTQ34576.1"/>
    <property type="molecule type" value="Genomic_DNA"/>
</dbReference>
<dbReference type="OrthoDB" id="9801818at2"/>
<evidence type="ECO:0000256" key="4">
    <source>
        <dbReference type="ARBA" id="ARBA00022692"/>
    </source>
</evidence>
<evidence type="ECO:0000256" key="6">
    <source>
        <dbReference type="ARBA" id="ARBA00023136"/>
    </source>
</evidence>
<keyword evidence="6 7" id="KW-0472">Membrane</keyword>
<evidence type="ECO:0000256" key="3">
    <source>
        <dbReference type="ARBA" id="ARBA00022475"/>
    </source>
</evidence>
<evidence type="ECO:0000256" key="5">
    <source>
        <dbReference type="ARBA" id="ARBA00022989"/>
    </source>
</evidence>